<organism evidence="1 2">
    <name type="scientific">Ixodes persulcatus</name>
    <name type="common">Taiga tick</name>
    <dbReference type="NCBI Taxonomy" id="34615"/>
    <lineage>
        <taxon>Eukaryota</taxon>
        <taxon>Metazoa</taxon>
        <taxon>Ecdysozoa</taxon>
        <taxon>Arthropoda</taxon>
        <taxon>Chelicerata</taxon>
        <taxon>Arachnida</taxon>
        <taxon>Acari</taxon>
        <taxon>Parasitiformes</taxon>
        <taxon>Ixodida</taxon>
        <taxon>Ixodoidea</taxon>
        <taxon>Ixodidae</taxon>
        <taxon>Ixodinae</taxon>
        <taxon>Ixodes</taxon>
    </lineage>
</organism>
<evidence type="ECO:0000313" key="1">
    <source>
        <dbReference type="EMBL" id="KAG0436938.1"/>
    </source>
</evidence>
<proteinExistence type="predicted"/>
<gene>
    <name evidence="1" type="ORF">HPB47_017688</name>
</gene>
<comment type="caution">
    <text evidence="1">The sequence shown here is derived from an EMBL/GenBank/DDBJ whole genome shotgun (WGS) entry which is preliminary data.</text>
</comment>
<protein>
    <submittedName>
        <fullName evidence="1">Uncharacterized protein</fullName>
    </submittedName>
</protein>
<name>A0AC60QQ78_IXOPE</name>
<evidence type="ECO:0000313" key="2">
    <source>
        <dbReference type="Proteomes" id="UP000805193"/>
    </source>
</evidence>
<reference evidence="1 2" key="1">
    <citation type="journal article" date="2020" name="Cell">
        <title>Large-Scale Comparative Analyses of Tick Genomes Elucidate Their Genetic Diversity and Vector Capacities.</title>
        <authorList>
            <consortium name="Tick Genome and Microbiome Consortium (TIGMIC)"/>
            <person name="Jia N."/>
            <person name="Wang J."/>
            <person name="Shi W."/>
            <person name="Du L."/>
            <person name="Sun Y."/>
            <person name="Zhan W."/>
            <person name="Jiang J.F."/>
            <person name="Wang Q."/>
            <person name="Zhang B."/>
            <person name="Ji P."/>
            <person name="Bell-Sakyi L."/>
            <person name="Cui X.M."/>
            <person name="Yuan T.T."/>
            <person name="Jiang B.G."/>
            <person name="Yang W.F."/>
            <person name="Lam T.T."/>
            <person name="Chang Q.C."/>
            <person name="Ding S.J."/>
            <person name="Wang X.J."/>
            <person name="Zhu J.G."/>
            <person name="Ruan X.D."/>
            <person name="Zhao L."/>
            <person name="Wei J.T."/>
            <person name="Ye R.Z."/>
            <person name="Que T.C."/>
            <person name="Du C.H."/>
            <person name="Zhou Y.H."/>
            <person name="Cheng J.X."/>
            <person name="Dai P.F."/>
            <person name="Guo W.B."/>
            <person name="Han X.H."/>
            <person name="Huang E.J."/>
            <person name="Li L.F."/>
            <person name="Wei W."/>
            <person name="Gao Y.C."/>
            <person name="Liu J.Z."/>
            <person name="Shao H.Z."/>
            <person name="Wang X."/>
            <person name="Wang C.C."/>
            <person name="Yang T.C."/>
            <person name="Huo Q.B."/>
            <person name="Li W."/>
            <person name="Chen H.Y."/>
            <person name="Chen S.E."/>
            <person name="Zhou L.G."/>
            <person name="Ni X.B."/>
            <person name="Tian J.H."/>
            <person name="Sheng Y."/>
            <person name="Liu T."/>
            <person name="Pan Y.S."/>
            <person name="Xia L.Y."/>
            <person name="Li J."/>
            <person name="Zhao F."/>
            <person name="Cao W.C."/>
        </authorList>
    </citation>
    <scope>NUCLEOTIDE SEQUENCE [LARGE SCALE GENOMIC DNA]</scope>
    <source>
        <strain evidence="1">Iper-2018</strain>
    </source>
</reference>
<accession>A0AC60QQ78</accession>
<keyword evidence="2" id="KW-1185">Reference proteome</keyword>
<dbReference type="Proteomes" id="UP000805193">
    <property type="component" value="Unassembled WGS sequence"/>
</dbReference>
<sequence>MTLAHYLLSAEQTDEDLLDEPPLKLSKTQVVPLPPEPRRMAQAKHLPELVNQVSSSRAYSTSKPTRSSKIEKMYGARMTCIEMLDCKIDELESKVEDIIQRAQVVRRQQKSLRHEQQLLAVCVDAVKEAESELAALEARQREAWEVAKVAVDDAVRRQNKQMEVVKKALAGIASMATARAARRRPQDDAAAAATCAPELEVQGDLVCIPQTTTGIFSVPSQKRYRRHKYHVNRSTTIGSSQAEKIMGHVKPSMVAKDMAVALWGRIGLAQRTYGGKVAPKDYKNPDCVARKELSPAKVGLVLETVQHWGQQNKVPVNNVVSNISNVLAQKIQDTRKALRRQGIEF</sequence>
<dbReference type="EMBL" id="JABSTQ010006630">
    <property type="protein sequence ID" value="KAG0436938.1"/>
    <property type="molecule type" value="Genomic_DNA"/>
</dbReference>